<dbReference type="OrthoDB" id="9763949at2"/>
<feature type="binding site" evidence="1">
    <location>
        <begin position="17"/>
        <end position="24"/>
    </location>
    <ligand>
        <name>ATP</name>
        <dbReference type="ChEBI" id="CHEBI:30616"/>
    </ligand>
</feature>
<dbReference type="Pfam" id="PF03702">
    <property type="entry name" value="AnmK"/>
    <property type="match status" value="1"/>
</dbReference>
<comment type="similarity">
    <text evidence="1">Belongs to the anhydro-N-acetylmuramic acid kinase family.</text>
</comment>
<dbReference type="UniPathway" id="UPA00343"/>
<protein>
    <recommendedName>
        <fullName evidence="1">Anhydro-N-acetylmuramic acid kinase</fullName>
        <ecNumber evidence="1">2.7.1.170</ecNumber>
    </recommendedName>
    <alternativeName>
        <fullName evidence="1">AnhMurNAc kinase</fullName>
    </alternativeName>
</protein>
<keyword evidence="1" id="KW-0067">ATP-binding</keyword>
<sequence>MPANQPSSPLYIGLMSGTSLDGVDGALAALPDDYAGGAVQTRASAYVPFPDELRAEMMALQTAGSNEIHREALLANALAEYYARCVKDLLDQAGLAPGQVTAIGVHGQTIRHRPELGYTRQTNNPALLAELSGIDVVADLRSRDIAAGGQGAPLVPAFHQAVFASPDTVRVVANIGGISNISILPPLNAETQSSMPVSGFDTGPGNVLLDAWISHHQGKTYDNNGDWAAGGKVLPALLEALCDESFFSLAPPKSTGRDLFHMEWLRTRLGQAGVPDSPSHARDVQATLAAFTAVTLADAVARYAPDAATVHVCGGGACNAFLMQQLQAALDERRQGIAVHTTAALGIPPHHVEALAFAWLAHRFYVRRPGNLPAVTGARGDRILGALYPA</sequence>
<keyword evidence="3" id="KW-1185">Reference proteome</keyword>
<dbReference type="HAMAP" id="MF_01270">
    <property type="entry name" value="AnhMurNAc_kinase"/>
    <property type="match status" value="1"/>
</dbReference>
<organism evidence="2 3">
    <name type="scientific">Paucimonas lemoignei</name>
    <name type="common">Pseudomonas lemoignei</name>
    <dbReference type="NCBI Taxonomy" id="29443"/>
    <lineage>
        <taxon>Bacteria</taxon>
        <taxon>Pseudomonadati</taxon>
        <taxon>Pseudomonadota</taxon>
        <taxon>Betaproteobacteria</taxon>
        <taxon>Burkholderiales</taxon>
        <taxon>Burkholderiaceae</taxon>
        <taxon>Paucimonas</taxon>
    </lineage>
</organism>
<name>A0A4R3HPL7_PAULE</name>
<dbReference type="GO" id="GO:0016773">
    <property type="term" value="F:phosphotransferase activity, alcohol group as acceptor"/>
    <property type="evidence" value="ECO:0007669"/>
    <property type="project" value="UniProtKB-UniRule"/>
</dbReference>
<dbReference type="SUPFAM" id="SSF53067">
    <property type="entry name" value="Actin-like ATPase domain"/>
    <property type="match status" value="1"/>
</dbReference>
<dbReference type="EMBL" id="SLZQ01000016">
    <property type="protein sequence ID" value="TCS33528.1"/>
    <property type="molecule type" value="Genomic_DNA"/>
</dbReference>
<dbReference type="UniPathway" id="UPA00544"/>
<comment type="pathway">
    <text evidence="1">Amino-sugar metabolism; 1,6-anhydro-N-acetylmuramate degradation.</text>
</comment>
<dbReference type="Proteomes" id="UP000295382">
    <property type="component" value="Unassembled WGS sequence"/>
</dbReference>
<reference evidence="2 3" key="1">
    <citation type="submission" date="2019-03" db="EMBL/GenBank/DDBJ databases">
        <title>Genomic Encyclopedia of Type Strains, Phase IV (KMG-IV): sequencing the most valuable type-strain genomes for metagenomic binning, comparative biology and taxonomic classification.</title>
        <authorList>
            <person name="Goeker M."/>
        </authorList>
    </citation>
    <scope>NUCLEOTIDE SEQUENCE [LARGE SCALE GENOMIC DNA]</scope>
    <source>
        <strain evidence="2 3">DSM 7445</strain>
    </source>
</reference>
<dbReference type="GO" id="GO:0009254">
    <property type="term" value="P:peptidoglycan turnover"/>
    <property type="evidence" value="ECO:0007669"/>
    <property type="project" value="UniProtKB-UniRule"/>
</dbReference>
<dbReference type="GO" id="GO:0006040">
    <property type="term" value="P:amino sugar metabolic process"/>
    <property type="evidence" value="ECO:0007669"/>
    <property type="project" value="InterPro"/>
</dbReference>
<dbReference type="InterPro" id="IPR043129">
    <property type="entry name" value="ATPase_NBD"/>
</dbReference>
<dbReference type="NCBIfam" id="NF007139">
    <property type="entry name" value="PRK09585.1-3"/>
    <property type="match status" value="1"/>
</dbReference>
<dbReference type="GO" id="GO:0005524">
    <property type="term" value="F:ATP binding"/>
    <property type="evidence" value="ECO:0007669"/>
    <property type="project" value="UniProtKB-UniRule"/>
</dbReference>
<dbReference type="AlphaFoldDB" id="A0A4R3HPL7"/>
<proteinExistence type="inferred from homology"/>
<keyword evidence="1" id="KW-0808">Transferase</keyword>
<dbReference type="CDD" id="cd24050">
    <property type="entry name" value="ASKHA_NBD_ANMK"/>
    <property type="match status" value="1"/>
</dbReference>
<evidence type="ECO:0000313" key="3">
    <source>
        <dbReference type="Proteomes" id="UP000295382"/>
    </source>
</evidence>
<dbReference type="PANTHER" id="PTHR30605">
    <property type="entry name" value="ANHYDRO-N-ACETYLMURAMIC ACID KINASE"/>
    <property type="match status" value="1"/>
</dbReference>
<evidence type="ECO:0000256" key="1">
    <source>
        <dbReference type="HAMAP-Rule" id="MF_01270"/>
    </source>
</evidence>
<comment type="caution">
    <text evidence="2">The sequence shown here is derived from an EMBL/GenBank/DDBJ whole genome shotgun (WGS) entry which is preliminary data.</text>
</comment>
<accession>A0A4R3HPL7</accession>
<dbReference type="InterPro" id="IPR005338">
    <property type="entry name" value="Anhydro_N_Ac-Mur_kinase"/>
</dbReference>
<keyword evidence="1 2" id="KW-0418">Kinase</keyword>
<dbReference type="GO" id="GO:0016301">
    <property type="term" value="F:kinase activity"/>
    <property type="evidence" value="ECO:0007669"/>
    <property type="project" value="UniProtKB-KW"/>
</dbReference>
<comment type="catalytic activity">
    <reaction evidence="1">
        <text>1,6-anhydro-N-acetyl-beta-muramate + ATP + H2O = N-acetyl-D-muramate 6-phosphate + ADP + H(+)</text>
        <dbReference type="Rhea" id="RHEA:24952"/>
        <dbReference type="ChEBI" id="CHEBI:15377"/>
        <dbReference type="ChEBI" id="CHEBI:15378"/>
        <dbReference type="ChEBI" id="CHEBI:30616"/>
        <dbReference type="ChEBI" id="CHEBI:58690"/>
        <dbReference type="ChEBI" id="CHEBI:58722"/>
        <dbReference type="ChEBI" id="CHEBI:456216"/>
        <dbReference type="EC" id="2.7.1.170"/>
    </reaction>
</comment>
<comment type="pathway">
    <text evidence="1">Cell wall biogenesis; peptidoglycan recycling.</text>
</comment>
<keyword evidence="1" id="KW-0547">Nucleotide-binding</keyword>
<dbReference type="PANTHER" id="PTHR30605:SF0">
    <property type="entry name" value="ANHYDRO-N-ACETYLMURAMIC ACID KINASE"/>
    <property type="match status" value="1"/>
</dbReference>
<evidence type="ECO:0000313" key="2">
    <source>
        <dbReference type="EMBL" id="TCS33528.1"/>
    </source>
</evidence>
<gene>
    <name evidence="1" type="primary">anmK</name>
    <name evidence="2" type="ORF">EDC30_11660</name>
</gene>
<dbReference type="RefSeq" id="WP_132260180.1">
    <property type="nucleotide sequence ID" value="NZ_SLZQ01000016.1"/>
</dbReference>
<dbReference type="EC" id="2.7.1.170" evidence="1"/>
<dbReference type="Gene3D" id="3.30.420.40">
    <property type="match status" value="2"/>
</dbReference>
<keyword evidence="1" id="KW-0119">Carbohydrate metabolism</keyword>
<comment type="function">
    <text evidence="1">Catalyzes the specific phosphorylation of 1,6-anhydro-N-acetylmuramic acid (anhMurNAc) with the simultaneous cleavage of the 1,6-anhydro ring, generating MurNAc-6-P. Is required for the utilization of anhMurNAc either imported from the medium or derived from its own cell wall murein, and thus plays a role in cell wall recycling.</text>
</comment>
<dbReference type="GO" id="GO:0097175">
    <property type="term" value="P:1,6-anhydro-N-acetyl-beta-muramic acid catabolic process"/>
    <property type="evidence" value="ECO:0007669"/>
    <property type="project" value="UniProtKB-UniRule"/>
</dbReference>